<sequence>MMTLEFRSSNSSNLILNIMKPEYQIKIVFNLKCNCS</sequence>
<proteinExistence type="predicted"/>
<reference evidence="1" key="2">
    <citation type="journal article" date="2015" name="Fish Shellfish Immunol.">
        <title>Early steps in the European eel (Anguilla anguilla)-Vibrio vulnificus interaction in the gills: Role of the RtxA13 toxin.</title>
        <authorList>
            <person name="Callol A."/>
            <person name="Pajuelo D."/>
            <person name="Ebbesson L."/>
            <person name="Teles M."/>
            <person name="MacKenzie S."/>
            <person name="Amaro C."/>
        </authorList>
    </citation>
    <scope>NUCLEOTIDE SEQUENCE</scope>
</reference>
<dbReference type="AlphaFoldDB" id="A0A0E9S7L3"/>
<name>A0A0E9S7L3_ANGAN</name>
<protein>
    <submittedName>
        <fullName evidence="1">Uncharacterized protein</fullName>
    </submittedName>
</protein>
<organism evidence="1">
    <name type="scientific">Anguilla anguilla</name>
    <name type="common">European freshwater eel</name>
    <name type="synonym">Muraena anguilla</name>
    <dbReference type="NCBI Taxonomy" id="7936"/>
    <lineage>
        <taxon>Eukaryota</taxon>
        <taxon>Metazoa</taxon>
        <taxon>Chordata</taxon>
        <taxon>Craniata</taxon>
        <taxon>Vertebrata</taxon>
        <taxon>Euteleostomi</taxon>
        <taxon>Actinopterygii</taxon>
        <taxon>Neopterygii</taxon>
        <taxon>Teleostei</taxon>
        <taxon>Anguilliformes</taxon>
        <taxon>Anguillidae</taxon>
        <taxon>Anguilla</taxon>
    </lineage>
</organism>
<accession>A0A0E9S7L3</accession>
<reference evidence="1" key="1">
    <citation type="submission" date="2014-11" db="EMBL/GenBank/DDBJ databases">
        <authorList>
            <person name="Amaro Gonzalez C."/>
        </authorList>
    </citation>
    <scope>NUCLEOTIDE SEQUENCE</scope>
</reference>
<dbReference type="EMBL" id="GBXM01071365">
    <property type="protein sequence ID" value="JAH37212.1"/>
    <property type="molecule type" value="Transcribed_RNA"/>
</dbReference>
<evidence type="ECO:0000313" key="1">
    <source>
        <dbReference type="EMBL" id="JAH37212.1"/>
    </source>
</evidence>